<keyword evidence="7" id="KW-1185">Reference proteome</keyword>
<dbReference type="SUPFAM" id="SSF46785">
    <property type="entry name" value="Winged helix' DNA-binding domain"/>
    <property type="match status" value="2"/>
</dbReference>
<evidence type="ECO:0000313" key="6">
    <source>
        <dbReference type="EMBL" id="OWQ93306.1"/>
    </source>
</evidence>
<dbReference type="GO" id="GO:0051304">
    <property type="term" value="P:chromosome separation"/>
    <property type="evidence" value="ECO:0007669"/>
    <property type="project" value="InterPro"/>
</dbReference>
<evidence type="ECO:0000256" key="1">
    <source>
        <dbReference type="ARBA" id="ARBA00022490"/>
    </source>
</evidence>
<name>A0A246JKX8_9BURK</name>
<dbReference type="InterPro" id="IPR036390">
    <property type="entry name" value="WH_DNA-bd_sf"/>
</dbReference>
<evidence type="ECO:0000256" key="5">
    <source>
        <dbReference type="SAM" id="MobiDB-lite"/>
    </source>
</evidence>
<dbReference type="PANTHER" id="PTHR34298">
    <property type="entry name" value="SEGREGATION AND CONDENSATION PROTEIN B"/>
    <property type="match status" value="1"/>
</dbReference>
<evidence type="ECO:0000256" key="4">
    <source>
        <dbReference type="ARBA" id="ARBA00023306"/>
    </source>
</evidence>
<dbReference type="PANTHER" id="PTHR34298:SF2">
    <property type="entry name" value="SEGREGATION AND CONDENSATION PROTEIN B"/>
    <property type="match status" value="1"/>
</dbReference>
<dbReference type="Pfam" id="PF04079">
    <property type="entry name" value="SMC_ScpB"/>
    <property type="match status" value="1"/>
</dbReference>
<feature type="compositionally biased region" description="Low complexity" evidence="5">
    <location>
        <begin position="292"/>
        <end position="302"/>
    </location>
</feature>
<accession>A0A246JKX8</accession>
<keyword evidence="2" id="KW-0132">Cell division</keyword>
<organism evidence="6 7">
    <name type="scientific">Roseateles aquatilis</name>
    <dbReference type="NCBI Taxonomy" id="431061"/>
    <lineage>
        <taxon>Bacteria</taxon>
        <taxon>Pseudomonadati</taxon>
        <taxon>Pseudomonadota</taxon>
        <taxon>Betaproteobacteria</taxon>
        <taxon>Burkholderiales</taxon>
        <taxon>Sphaerotilaceae</taxon>
        <taxon>Roseateles</taxon>
    </lineage>
</organism>
<dbReference type="NCBIfam" id="TIGR00281">
    <property type="entry name" value="SMC-Scp complex subunit ScpB"/>
    <property type="match status" value="1"/>
</dbReference>
<dbReference type="RefSeq" id="WP_088382453.1">
    <property type="nucleotide sequence ID" value="NZ_NIOF01000001.1"/>
</dbReference>
<evidence type="ECO:0000313" key="7">
    <source>
        <dbReference type="Proteomes" id="UP000197468"/>
    </source>
</evidence>
<dbReference type="AlphaFoldDB" id="A0A246JKX8"/>
<evidence type="ECO:0000256" key="3">
    <source>
        <dbReference type="ARBA" id="ARBA00022829"/>
    </source>
</evidence>
<proteinExistence type="predicted"/>
<reference evidence="6 7" key="1">
    <citation type="journal article" date="2008" name="Int. J. Syst. Evol. Microbiol.">
        <title>Description of Roseateles aquatilis sp. nov. and Roseateles terrae sp. nov., in the class Betaproteobacteria, and emended description of the genus Roseateles.</title>
        <authorList>
            <person name="Gomila M."/>
            <person name="Bowien B."/>
            <person name="Falsen E."/>
            <person name="Moore E.R."/>
            <person name="Lalucat J."/>
        </authorList>
    </citation>
    <scope>NUCLEOTIDE SEQUENCE [LARGE SCALE GENOMIC DNA]</scope>
    <source>
        <strain evidence="6 7">CCUG 48205</strain>
    </source>
</reference>
<dbReference type="Gene3D" id="1.10.10.10">
    <property type="entry name" value="Winged helix-like DNA-binding domain superfamily/Winged helix DNA-binding domain"/>
    <property type="match status" value="2"/>
</dbReference>
<keyword evidence="4" id="KW-0131">Cell cycle</keyword>
<gene>
    <name evidence="6" type="primary">scpB</name>
    <name evidence="6" type="ORF">CDN99_02130</name>
</gene>
<dbReference type="EMBL" id="NIOF01000001">
    <property type="protein sequence ID" value="OWQ93306.1"/>
    <property type="molecule type" value="Genomic_DNA"/>
</dbReference>
<comment type="caution">
    <text evidence="6">The sequence shown here is derived from an EMBL/GenBank/DDBJ whole genome shotgun (WGS) entry which is preliminary data.</text>
</comment>
<dbReference type="InterPro" id="IPR036388">
    <property type="entry name" value="WH-like_DNA-bd_sf"/>
</dbReference>
<sequence length="327" mass="34295">MNTQEAKRVLETALLCAQAPLTLRDMRSLFADEVNADSVRSLLDELLRDWEGRGIELVVLASGWRFQSRPELREHLDRLHPEKPPKYSRAVLETLAIIAYRQPVTRGDIEDIRGVVVATPIVKQLEDRNWIEVIGHREAPGRPALYATTRQFLDDLGLSSLEQLPALIQGGDPTPIAGALQGSLLEEPPGDAVVEVEPEGAVAVAIATAEAADAQALAQASGLPEAMDEQAERVDQADPAKEDGSAQSDADAVEAAAGGGADAGPGPGLGFEAAPVNGLAVESTNEDEATEASEASIATTDSESTKPAASGEPGDEPPAGAVNPEPT</sequence>
<feature type="compositionally biased region" description="Basic and acidic residues" evidence="5">
    <location>
        <begin position="230"/>
        <end position="244"/>
    </location>
</feature>
<dbReference type="InterPro" id="IPR005234">
    <property type="entry name" value="ScpB_csome_segregation"/>
</dbReference>
<dbReference type="Proteomes" id="UP000197468">
    <property type="component" value="Unassembled WGS sequence"/>
</dbReference>
<keyword evidence="3" id="KW-0159">Chromosome partition</keyword>
<dbReference type="GO" id="GO:0051301">
    <property type="term" value="P:cell division"/>
    <property type="evidence" value="ECO:0007669"/>
    <property type="project" value="UniProtKB-KW"/>
</dbReference>
<evidence type="ECO:0000256" key="2">
    <source>
        <dbReference type="ARBA" id="ARBA00022618"/>
    </source>
</evidence>
<keyword evidence="1" id="KW-0963">Cytoplasm</keyword>
<protein>
    <submittedName>
        <fullName evidence="6">SMC-Scp complex subunit ScpB</fullName>
    </submittedName>
</protein>
<feature type="region of interest" description="Disordered" evidence="5">
    <location>
        <begin position="217"/>
        <end position="327"/>
    </location>
</feature>
<dbReference type="OrthoDB" id="9806226at2"/>
<feature type="compositionally biased region" description="Gly residues" evidence="5">
    <location>
        <begin position="257"/>
        <end position="269"/>
    </location>
</feature>